<dbReference type="Proteomes" id="UP001161422">
    <property type="component" value="Unassembled WGS sequence"/>
</dbReference>
<gene>
    <name evidence="2" type="ORF">GCM10007895_13780</name>
</gene>
<dbReference type="Gene3D" id="3.30.1330.40">
    <property type="entry name" value="RutC-like"/>
    <property type="match status" value="1"/>
</dbReference>
<proteinExistence type="inferred from homology"/>
<organism evidence="2 3">
    <name type="scientific">Paraferrimonas sedimenticola</name>
    <dbReference type="NCBI Taxonomy" id="375674"/>
    <lineage>
        <taxon>Bacteria</taxon>
        <taxon>Pseudomonadati</taxon>
        <taxon>Pseudomonadota</taxon>
        <taxon>Gammaproteobacteria</taxon>
        <taxon>Alteromonadales</taxon>
        <taxon>Ferrimonadaceae</taxon>
        <taxon>Paraferrimonas</taxon>
    </lineage>
</organism>
<evidence type="ECO:0000256" key="1">
    <source>
        <dbReference type="ARBA" id="ARBA00010552"/>
    </source>
</evidence>
<dbReference type="PANTHER" id="PTHR11803:SF39">
    <property type="entry name" value="2-IMINOBUTANOATE_2-IMINOPROPANOATE DEAMINASE"/>
    <property type="match status" value="1"/>
</dbReference>
<keyword evidence="3" id="KW-1185">Reference proteome</keyword>
<dbReference type="InterPro" id="IPR035959">
    <property type="entry name" value="RutC-like_sf"/>
</dbReference>
<sequence>MKTSIISDKAPAAIGPYCHVTTNNGVAYTSGQLPIIPETGKFPSDDVAEQSKQALENLKTVLEAAGSSLEQVLKTTCYLADINDFAAFNEVYKQYFVGDCPARSCFQVGALPMAAKIEIEAIAVCD</sequence>
<dbReference type="SUPFAM" id="SSF55298">
    <property type="entry name" value="YjgF-like"/>
    <property type="match status" value="1"/>
</dbReference>
<comment type="caution">
    <text evidence="2">The sequence shown here is derived from an EMBL/GenBank/DDBJ whole genome shotgun (WGS) entry which is preliminary data.</text>
</comment>
<dbReference type="GO" id="GO:0019239">
    <property type="term" value="F:deaminase activity"/>
    <property type="evidence" value="ECO:0007669"/>
    <property type="project" value="TreeGrafter"/>
</dbReference>
<evidence type="ECO:0000313" key="3">
    <source>
        <dbReference type="Proteomes" id="UP001161422"/>
    </source>
</evidence>
<dbReference type="CDD" id="cd00448">
    <property type="entry name" value="YjgF_YER057c_UK114_family"/>
    <property type="match status" value="1"/>
</dbReference>
<dbReference type="EMBL" id="BSNC01000004">
    <property type="protein sequence ID" value="GLP96072.1"/>
    <property type="molecule type" value="Genomic_DNA"/>
</dbReference>
<dbReference type="InterPro" id="IPR006175">
    <property type="entry name" value="YjgF/YER057c/UK114"/>
</dbReference>
<reference evidence="2" key="1">
    <citation type="journal article" date="2014" name="Int. J. Syst. Evol. Microbiol.">
        <title>Complete genome sequence of Corynebacterium casei LMG S-19264T (=DSM 44701T), isolated from a smear-ripened cheese.</title>
        <authorList>
            <consortium name="US DOE Joint Genome Institute (JGI-PGF)"/>
            <person name="Walter F."/>
            <person name="Albersmeier A."/>
            <person name="Kalinowski J."/>
            <person name="Ruckert C."/>
        </authorList>
    </citation>
    <scope>NUCLEOTIDE SEQUENCE</scope>
    <source>
        <strain evidence="2">NBRC 101628</strain>
    </source>
</reference>
<dbReference type="FunFam" id="3.30.1330.40:FF:000001">
    <property type="entry name" value="L-PSP family endoribonuclease"/>
    <property type="match status" value="1"/>
</dbReference>
<dbReference type="InterPro" id="IPR019897">
    <property type="entry name" value="RidA_CS"/>
</dbReference>
<dbReference type="PROSITE" id="PS01094">
    <property type="entry name" value="UPF0076"/>
    <property type="match status" value="1"/>
</dbReference>
<reference evidence="2" key="2">
    <citation type="submission" date="2023-01" db="EMBL/GenBank/DDBJ databases">
        <title>Draft genome sequence of Paraferrimonas sedimenticola strain NBRC 101628.</title>
        <authorList>
            <person name="Sun Q."/>
            <person name="Mori K."/>
        </authorList>
    </citation>
    <scope>NUCLEOTIDE SEQUENCE</scope>
    <source>
        <strain evidence="2">NBRC 101628</strain>
    </source>
</reference>
<dbReference type="AlphaFoldDB" id="A0AA37W1C5"/>
<accession>A0AA37W1C5</accession>
<dbReference type="GO" id="GO:0005829">
    <property type="term" value="C:cytosol"/>
    <property type="evidence" value="ECO:0007669"/>
    <property type="project" value="TreeGrafter"/>
</dbReference>
<comment type="similarity">
    <text evidence="1">Belongs to the RutC family.</text>
</comment>
<dbReference type="NCBIfam" id="TIGR00004">
    <property type="entry name" value="Rid family detoxifying hydrolase"/>
    <property type="match status" value="1"/>
</dbReference>
<dbReference type="PANTHER" id="PTHR11803">
    <property type="entry name" value="2-IMINOBUTANOATE/2-IMINOPROPANOATE DEAMINASE RIDA"/>
    <property type="match status" value="1"/>
</dbReference>
<protein>
    <submittedName>
        <fullName evidence="2">Endoribonuclease L-PSP</fullName>
    </submittedName>
</protein>
<dbReference type="Pfam" id="PF01042">
    <property type="entry name" value="Ribonuc_L-PSP"/>
    <property type="match status" value="1"/>
</dbReference>
<evidence type="ECO:0000313" key="2">
    <source>
        <dbReference type="EMBL" id="GLP96072.1"/>
    </source>
</evidence>
<name>A0AA37W1C5_9GAMM</name>
<dbReference type="RefSeq" id="WP_095506926.1">
    <property type="nucleotide sequence ID" value="NZ_BSNC01000004.1"/>
</dbReference>
<dbReference type="InterPro" id="IPR006056">
    <property type="entry name" value="RidA"/>
</dbReference>